<organism evidence="2 3">
    <name type="scientific">Polarella glacialis</name>
    <name type="common">Dinoflagellate</name>
    <dbReference type="NCBI Taxonomy" id="89957"/>
    <lineage>
        <taxon>Eukaryota</taxon>
        <taxon>Sar</taxon>
        <taxon>Alveolata</taxon>
        <taxon>Dinophyceae</taxon>
        <taxon>Suessiales</taxon>
        <taxon>Suessiaceae</taxon>
        <taxon>Polarella</taxon>
    </lineage>
</organism>
<keyword evidence="1" id="KW-1133">Transmembrane helix</keyword>
<comment type="caution">
    <text evidence="2">The sequence shown here is derived from an EMBL/GenBank/DDBJ whole genome shotgun (WGS) entry which is preliminary data.</text>
</comment>
<proteinExistence type="predicted"/>
<gene>
    <name evidence="2" type="ORF">PGLA2088_LOCUS26427</name>
</gene>
<name>A0A813JYW4_POLGL</name>
<dbReference type="EMBL" id="CAJNNW010027059">
    <property type="protein sequence ID" value="CAE8689329.1"/>
    <property type="molecule type" value="Genomic_DNA"/>
</dbReference>
<reference evidence="2" key="1">
    <citation type="submission" date="2021-02" db="EMBL/GenBank/DDBJ databases">
        <authorList>
            <person name="Dougan E. K."/>
            <person name="Rhodes N."/>
            <person name="Thang M."/>
            <person name="Chan C."/>
        </authorList>
    </citation>
    <scope>NUCLEOTIDE SEQUENCE</scope>
</reference>
<dbReference type="AlphaFoldDB" id="A0A813JYW4"/>
<protein>
    <submittedName>
        <fullName evidence="2">Uncharacterized protein</fullName>
    </submittedName>
</protein>
<evidence type="ECO:0000256" key="1">
    <source>
        <dbReference type="SAM" id="Phobius"/>
    </source>
</evidence>
<evidence type="ECO:0000313" key="3">
    <source>
        <dbReference type="Proteomes" id="UP000626109"/>
    </source>
</evidence>
<evidence type="ECO:0000313" key="2">
    <source>
        <dbReference type="EMBL" id="CAE8689329.1"/>
    </source>
</evidence>
<accession>A0A813JYW4</accession>
<keyword evidence="1" id="KW-0812">Transmembrane</keyword>
<sequence length="99" mass="11068">MSDVWHLPLAPSSDCPHILAHTRSNNFLFWFALFLLLLLLLLVVVVLLLLLQYNSMDLTCVCGAFGIQVSARTAISRCFGVCLFPVVFHFLDNLGADCR</sequence>
<keyword evidence="1" id="KW-0472">Membrane</keyword>
<feature type="transmembrane region" description="Helical" evidence="1">
    <location>
        <begin position="27"/>
        <end position="51"/>
    </location>
</feature>
<dbReference type="Proteomes" id="UP000626109">
    <property type="component" value="Unassembled WGS sequence"/>
</dbReference>